<name>A0AA39DUL9_VITRO</name>
<dbReference type="EMBL" id="JARBHA010000007">
    <property type="protein sequence ID" value="KAJ9697553.1"/>
    <property type="molecule type" value="Genomic_DNA"/>
</dbReference>
<dbReference type="Proteomes" id="UP001168098">
    <property type="component" value="Unassembled WGS sequence"/>
</dbReference>
<protein>
    <submittedName>
        <fullName evidence="1">Uncharacterized protein</fullName>
    </submittedName>
</protein>
<accession>A0AA39DUL9</accession>
<dbReference type="AlphaFoldDB" id="A0AA39DUL9"/>
<reference evidence="1 2" key="1">
    <citation type="journal article" date="2023" name="BMC Biotechnol.">
        <title>Vitis rotundifolia cv Carlos genome sequencing.</title>
        <authorList>
            <person name="Huff M."/>
            <person name="Hulse-Kemp A."/>
            <person name="Scheffler B."/>
            <person name="Youngblood R."/>
            <person name="Simpson S."/>
            <person name="Babiker E."/>
            <person name="Staton M."/>
        </authorList>
    </citation>
    <scope>NUCLEOTIDE SEQUENCE [LARGE SCALE GENOMIC DNA]</scope>
    <source>
        <tissue evidence="1">Leaf</tissue>
    </source>
</reference>
<gene>
    <name evidence="1" type="ORF">PVL29_009399</name>
</gene>
<organism evidence="1 2">
    <name type="scientific">Vitis rotundifolia</name>
    <name type="common">Muscadine grape</name>
    <dbReference type="NCBI Taxonomy" id="103349"/>
    <lineage>
        <taxon>Eukaryota</taxon>
        <taxon>Viridiplantae</taxon>
        <taxon>Streptophyta</taxon>
        <taxon>Embryophyta</taxon>
        <taxon>Tracheophyta</taxon>
        <taxon>Spermatophyta</taxon>
        <taxon>Magnoliopsida</taxon>
        <taxon>eudicotyledons</taxon>
        <taxon>Gunneridae</taxon>
        <taxon>Pentapetalae</taxon>
        <taxon>rosids</taxon>
        <taxon>Vitales</taxon>
        <taxon>Vitaceae</taxon>
        <taxon>Viteae</taxon>
        <taxon>Vitis</taxon>
    </lineage>
</organism>
<evidence type="ECO:0000313" key="2">
    <source>
        <dbReference type="Proteomes" id="UP001168098"/>
    </source>
</evidence>
<comment type="caution">
    <text evidence="1">The sequence shown here is derived from an EMBL/GenBank/DDBJ whole genome shotgun (WGS) entry which is preliminary data.</text>
</comment>
<proteinExistence type="predicted"/>
<sequence length="90" mass="10353">MIQTVFSDFGLGRCWVCCQWLFAVEKFGCLVQALTCNCLTKRESTLVIIHLSRCHTIFSSRMPYIFTLFLSVGTRTIQTSRGCLPFLPYF</sequence>
<keyword evidence="2" id="KW-1185">Reference proteome</keyword>
<evidence type="ECO:0000313" key="1">
    <source>
        <dbReference type="EMBL" id="KAJ9697553.1"/>
    </source>
</evidence>